<dbReference type="Proteomes" id="UP000260136">
    <property type="component" value="Chromosome"/>
</dbReference>
<reference evidence="3" key="1">
    <citation type="submission" date="2018-06" db="EMBL/GenBank/DDBJ databases">
        <authorList>
            <consortium name="Pathogen Informatics"/>
        </authorList>
    </citation>
    <scope>NUCLEOTIDE SEQUENCE [LARGE SCALE GENOMIC DNA]</scope>
    <source>
        <strain evidence="3">NCTC10115</strain>
    </source>
</reference>
<evidence type="ECO:0000259" key="1">
    <source>
        <dbReference type="Pfam" id="PF14579"/>
    </source>
</evidence>
<feature type="domain" description="DNA polymerase helix-hairpin-helix motif" evidence="1">
    <location>
        <begin position="1"/>
        <end position="56"/>
    </location>
</feature>
<evidence type="ECO:0000313" key="3">
    <source>
        <dbReference type="Proteomes" id="UP000260136"/>
    </source>
</evidence>
<proteinExistence type="predicted"/>
<gene>
    <name evidence="2" type="ORF">NCTC10115_00552</name>
</gene>
<protein>
    <submittedName>
        <fullName evidence="2">DNA polymerase III DnaE</fullName>
    </submittedName>
</protein>
<dbReference type="AlphaFoldDB" id="A0A3B0PZC5"/>
<dbReference type="InterPro" id="IPR029460">
    <property type="entry name" value="DNAPol_HHH"/>
</dbReference>
<evidence type="ECO:0000313" key="2">
    <source>
        <dbReference type="EMBL" id="SYV94233.1"/>
    </source>
</evidence>
<dbReference type="EMBL" id="LS991952">
    <property type="protein sequence ID" value="SYV94233.1"/>
    <property type="molecule type" value="Genomic_DNA"/>
</dbReference>
<feature type="non-terminal residue" evidence="2">
    <location>
        <position position="189"/>
    </location>
</feature>
<name>A0A3B0PZC5_MYCGL</name>
<accession>A0A3B0PZC5</accession>
<dbReference type="Pfam" id="PF14579">
    <property type="entry name" value="HHH_6"/>
    <property type="match status" value="1"/>
</dbReference>
<sequence length="189" mass="21624">MINGLGNENANKIVQARNNKQFEGFIDCLINLAKNGITKSLFDKLVNVGVFDQFKLELSKKAMSALVKSYFDQNVGFKNDDDLISYEEKKALVQSSLFFLTKEQPELFLNLSKDELIAENELADSLLKVSFEAIKKKVYKPNIFKKEIAFLEKQIKDLKTVKQLKGALQKEVCSILVQIKKVELKNKIW</sequence>
<organism evidence="2 3">
    <name type="scientific">Mycoplasmoides gallisepticum</name>
    <name type="common">Mycoplasma gallisepticum</name>
    <dbReference type="NCBI Taxonomy" id="2096"/>
    <lineage>
        <taxon>Bacteria</taxon>
        <taxon>Bacillati</taxon>
        <taxon>Mycoplasmatota</taxon>
        <taxon>Mycoplasmoidales</taxon>
        <taxon>Mycoplasmoidaceae</taxon>
        <taxon>Mycoplasmoides</taxon>
    </lineage>
</organism>